<organism evidence="1 2">
    <name type="scientific">Metabacillus rhizosphaerae</name>
    <dbReference type="NCBI Taxonomy" id="3117747"/>
    <lineage>
        <taxon>Bacteria</taxon>
        <taxon>Bacillati</taxon>
        <taxon>Bacillota</taxon>
        <taxon>Bacilli</taxon>
        <taxon>Bacillales</taxon>
        <taxon>Bacillaceae</taxon>
        <taxon>Metabacillus</taxon>
    </lineage>
</organism>
<proteinExistence type="predicted"/>
<name>A0ABZ2MQP2_9BACI</name>
<dbReference type="InterPro" id="IPR025056">
    <property type="entry name" value="DUF3993"/>
</dbReference>
<accession>A0ABZ2MQP2</accession>
<keyword evidence="2" id="KW-1185">Reference proteome</keyword>
<evidence type="ECO:0000313" key="2">
    <source>
        <dbReference type="Proteomes" id="UP001368328"/>
    </source>
</evidence>
<gene>
    <name evidence="1" type="ORF">WCV66_21100</name>
</gene>
<sequence>MRQNRLLCCIVLFIGIFPFSQQTLAEKLEGLSRDEVLIYLQNAFDAQISLTEKIRSKQEIEQILSTYFEDELIEKYINENVHPLDGQFIVYGTDFPIYTIPFFTYGVKTKVIEQGDERIIYEFFPASIEGPVGYDDHYEVVKMHKTNEGWKIYSIENETNEPVLIEDQKTPIDDIVENDVIQTTSTEHQLRNKNTSNQLKILNQFDIENTVTFFNQYIKELKSISFFSWYYMQTKNVSNEYKMMENDEFSSSF</sequence>
<dbReference type="Proteomes" id="UP001368328">
    <property type="component" value="Chromosome"/>
</dbReference>
<dbReference type="RefSeq" id="WP_338786748.1">
    <property type="nucleotide sequence ID" value="NZ_CP147403.1"/>
</dbReference>
<evidence type="ECO:0000313" key="1">
    <source>
        <dbReference type="EMBL" id="WXB87699.1"/>
    </source>
</evidence>
<dbReference type="Pfam" id="PF13158">
    <property type="entry name" value="DUF3993"/>
    <property type="match status" value="1"/>
</dbReference>
<reference evidence="1 2" key="1">
    <citation type="submission" date="2024-02" db="EMBL/GenBank/DDBJ databases">
        <title>Seven novel Bacillus-like species.</title>
        <authorList>
            <person name="Liu G."/>
        </authorList>
    </citation>
    <scope>NUCLEOTIDE SEQUENCE [LARGE SCALE GENOMIC DNA]</scope>
    <source>
        <strain evidence="1 2">FJAT-53654</strain>
    </source>
</reference>
<protein>
    <submittedName>
        <fullName evidence="1">DUF3993 domain-containing protein</fullName>
    </submittedName>
</protein>
<dbReference type="EMBL" id="CP147403">
    <property type="protein sequence ID" value="WXB87699.1"/>
    <property type="molecule type" value="Genomic_DNA"/>
</dbReference>